<reference evidence="2" key="1">
    <citation type="submission" date="2008-04" db="EMBL/GenBank/DDBJ databases">
        <title>Draft genome sequence of Providencia stuartii (ATCC 25827).</title>
        <authorList>
            <person name="Sudarsanam P."/>
            <person name="Ley R."/>
            <person name="Guruge J."/>
            <person name="Turnbaugh P.J."/>
            <person name="Mahowald M."/>
            <person name="Liep D."/>
            <person name="Gordon J."/>
        </authorList>
    </citation>
    <scope>NUCLEOTIDE SEQUENCE [LARGE SCALE GENOMIC DNA]</scope>
    <source>
        <strain evidence="2">ATCC 25827</strain>
    </source>
</reference>
<proteinExistence type="predicted"/>
<gene>
    <name evidence="1" type="ORF">PROSTU_00827</name>
</gene>
<name>A0AA87CUM3_PROST</name>
<dbReference type="Proteomes" id="UP000004506">
    <property type="component" value="Unassembled WGS sequence"/>
</dbReference>
<evidence type="ECO:0000313" key="2">
    <source>
        <dbReference type="Proteomes" id="UP000004506"/>
    </source>
</evidence>
<dbReference type="EMBL" id="ABJD02000080">
    <property type="protein sequence ID" value="EDU61185.1"/>
    <property type="molecule type" value="Genomic_DNA"/>
</dbReference>
<sequence>MTKWASYIDFSHEYYPVNYPILQVNHRIEYITNNMISIFPIY</sequence>
<accession>A0AA87CUM3</accession>
<reference evidence="1 2" key="3">
    <citation type="submission" date="2008-05" db="EMBL/GenBank/DDBJ databases">
        <authorList>
            <person name="Fulton L."/>
            <person name="Clifton S."/>
            <person name="Fulton B."/>
            <person name="Xu J."/>
            <person name="Minx P."/>
            <person name="Pepin K.H."/>
            <person name="Johnson M."/>
            <person name="Thiruvilangam P."/>
            <person name="Bhonagiri V."/>
            <person name="Nash W.E."/>
            <person name="Mardis E.R."/>
            <person name="Wilson R.K."/>
        </authorList>
    </citation>
    <scope>NUCLEOTIDE SEQUENCE [LARGE SCALE GENOMIC DNA]</scope>
    <source>
        <strain evidence="1 2">ATCC 25827</strain>
    </source>
</reference>
<organism evidence="1 2">
    <name type="scientific">Providencia stuartii ATCC 25827</name>
    <dbReference type="NCBI Taxonomy" id="471874"/>
    <lineage>
        <taxon>Bacteria</taxon>
        <taxon>Pseudomonadati</taxon>
        <taxon>Pseudomonadota</taxon>
        <taxon>Gammaproteobacteria</taxon>
        <taxon>Enterobacterales</taxon>
        <taxon>Morganellaceae</taxon>
        <taxon>Providencia</taxon>
    </lineage>
</organism>
<comment type="caution">
    <text evidence="1">The sequence shown here is derived from an EMBL/GenBank/DDBJ whole genome shotgun (WGS) entry which is preliminary data.</text>
</comment>
<dbReference type="AlphaFoldDB" id="A0AA87CUM3"/>
<protein>
    <submittedName>
        <fullName evidence="1">Uncharacterized protein</fullName>
    </submittedName>
</protein>
<reference evidence="2" key="2">
    <citation type="submission" date="2008-04" db="EMBL/GenBank/DDBJ databases">
        <title>Draft genome sequence of Providencia stuartii(ATCC 25827).</title>
        <authorList>
            <person name="Sudarsanam P."/>
            <person name="Ley R."/>
            <person name="Guruge J."/>
            <person name="Turnbaugh P.J."/>
            <person name="Mahowald M."/>
            <person name="Liep D."/>
            <person name="Gordon J."/>
        </authorList>
    </citation>
    <scope>NUCLEOTIDE SEQUENCE [LARGE SCALE GENOMIC DNA]</scope>
    <source>
        <strain evidence="2">ATCC 25827</strain>
    </source>
</reference>
<evidence type="ECO:0000313" key="1">
    <source>
        <dbReference type="EMBL" id="EDU61185.1"/>
    </source>
</evidence>